<dbReference type="SMART" id="SM00936">
    <property type="entry name" value="PBP5_C"/>
    <property type="match status" value="1"/>
</dbReference>
<dbReference type="Pfam" id="PF00768">
    <property type="entry name" value="Peptidase_S11"/>
    <property type="match status" value="1"/>
</dbReference>
<keyword evidence="16" id="KW-1185">Reference proteome</keyword>
<dbReference type="InterPro" id="IPR012907">
    <property type="entry name" value="Peptidase_S11_C"/>
</dbReference>
<evidence type="ECO:0000256" key="13">
    <source>
        <dbReference type="RuleBase" id="RU004016"/>
    </source>
</evidence>
<keyword evidence="6" id="KW-0645">Protease</keyword>
<dbReference type="InterPro" id="IPR012338">
    <property type="entry name" value="Beta-lactam/transpept-like"/>
</dbReference>
<gene>
    <name evidence="15" type="ORF">MWN34_12910</name>
</gene>
<dbReference type="Gene3D" id="2.60.410.10">
    <property type="entry name" value="D-Ala-D-Ala carboxypeptidase, C-terminal domain"/>
    <property type="match status" value="1"/>
</dbReference>
<organism evidence="15 16">
    <name type="scientific">Ancylobacter crimeensis</name>
    <dbReference type="NCBI Taxonomy" id="2579147"/>
    <lineage>
        <taxon>Bacteria</taxon>
        <taxon>Pseudomonadati</taxon>
        <taxon>Pseudomonadota</taxon>
        <taxon>Alphaproteobacteria</taxon>
        <taxon>Hyphomicrobiales</taxon>
        <taxon>Xanthobacteraceae</taxon>
        <taxon>Ancylobacter</taxon>
    </lineage>
</organism>
<dbReference type="EMBL" id="JALKCH010000007">
    <property type="protein sequence ID" value="MCK0197811.1"/>
    <property type="molecule type" value="Genomic_DNA"/>
</dbReference>
<evidence type="ECO:0000256" key="2">
    <source>
        <dbReference type="ARBA" id="ARBA00004752"/>
    </source>
</evidence>
<proteinExistence type="inferred from homology"/>
<keyword evidence="5 15" id="KW-0121">Carboxypeptidase</keyword>
<dbReference type="InterPro" id="IPR001967">
    <property type="entry name" value="Peptidase_S11_N"/>
</dbReference>
<evidence type="ECO:0000256" key="11">
    <source>
        <dbReference type="ARBA" id="ARBA00023316"/>
    </source>
</evidence>
<evidence type="ECO:0000256" key="12">
    <source>
        <dbReference type="ARBA" id="ARBA00034000"/>
    </source>
</evidence>
<dbReference type="SUPFAM" id="SSF69189">
    <property type="entry name" value="Penicillin-binding protein associated domain"/>
    <property type="match status" value="1"/>
</dbReference>
<dbReference type="InterPro" id="IPR018044">
    <property type="entry name" value="Peptidase_S11"/>
</dbReference>
<evidence type="ECO:0000313" key="15">
    <source>
        <dbReference type="EMBL" id="MCK0197811.1"/>
    </source>
</evidence>
<comment type="pathway">
    <text evidence="2">Cell wall biogenesis; peptidoglycan biosynthesis.</text>
</comment>
<comment type="function">
    <text evidence="1">Removes C-terminal D-alanyl residues from sugar-peptide cell wall precursors.</text>
</comment>
<dbReference type="InterPro" id="IPR015956">
    <property type="entry name" value="Peniciliin-bd_prot_C_sf"/>
</dbReference>
<evidence type="ECO:0000256" key="1">
    <source>
        <dbReference type="ARBA" id="ARBA00003217"/>
    </source>
</evidence>
<dbReference type="Proteomes" id="UP001203284">
    <property type="component" value="Unassembled WGS sequence"/>
</dbReference>
<keyword evidence="10" id="KW-0573">Peptidoglycan synthesis</keyword>
<evidence type="ECO:0000256" key="6">
    <source>
        <dbReference type="ARBA" id="ARBA00022670"/>
    </source>
</evidence>
<evidence type="ECO:0000313" key="16">
    <source>
        <dbReference type="Proteomes" id="UP001203284"/>
    </source>
</evidence>
<keyword evidence="9" id="KW-0133">Cell shape</keyword>
<dbReference type="GO" id="GO:0004180">
    <property type="term" value="F:carboxypeptidase activity"/>
    <property type="evidence" value="ECO:0007669"/>
    <property type="project" value="UniProtKB-KW"/>
</dbReference>
<evidence type="ECO:0000256" key="4">
    <source>
        <dbReference type="ARBA" id="ARBA00012448"/>
    </source>
</evidence>
<evidence type="ECO:0000256" key="8">
    <source>
        <dbReference type="ARBA" id="ARBA00022801"/>
    </source>
</evidence>
<keyword evidence="11" id="KW-0961">Cell wall biogenesis/degradation</keyword>
<comment type="catalytic activity">
    <reaction evidence="12">
        <text>Preferential cleavage: (Ac)2-L-Lys-D-Ala-|-D-Ala. Also transpeptidation of peptidyl-alanyl moieties that are N-acyl substituents of D-alanine.</text>
        <dbReference type="EC" id="3.4.16.4"/>
    </reaction>
</comment>
<evidence type="ECO:0000256" key="5">
    <source>
        <dbReference type="ARBA" id="ARBA00022645"/>
    </source>
</evidence>
<feature type="domain" description="Peptidase S11 D-Ala-D-Ala carboxypeptidase A C-terminal" evidence="14">
    <location>
        <begin position="311"/>
        <end position="401"/>
    </location>
</feature>
<dbReference type="SUPFAM" id="SSF56601">
    <property type="entry name" value="beta-lactamase/transpeptidase-like"/>
    <property type="match status" value="1"/>
</dbReference>
<keyword evidence="7" id="KW-0732">Signal</keyword>
<dbReference type="Pfam" id="PF07943">
    <property type="entry name" value="PBP5_C"/>
    <property type="match status" value="1"/>
</dbReference>
<reference evidence="15 16" key="1">
    <citation type="submission" date="2022-04" db="EMBL/GenBank/DDBJ databases">
        <authorList>
            <person name="Grouzdev D.S."/>
            <person name="Pantiukh K.S."/>
            <person name="Krutkina M.S."/>
        </authorList>
    </citation>
    <scope>NUCLEOTIDE SEQUENCE [LARGE SCALE GENOMIC DNA]</scope>
    <source>
        <strain evidence="15 16">6x-1</strain>
    </source>
</reference>
<dbReference type="RefSeq" id="WP_247029698.1">
    <property type="nucleotide sequence ID" value="NZ_JALKCH010000007.1"/>
</dbReference>
<evidence type="ECO:0000256" key="9">
    <source>
        <dbReference type="ARBA" id="ARBA00022960"/>
    </source>
</evidence>
<comment type="caution">
    <text evidence="15">The sequence shown here is derived from an EMBL/GenBank/DDBJ whole genome shotgun (WGS) entry which is preliminary data.</text>
</comment>
<sequence>MPAIVQLLSRAASPMSGVAATARSIARPGAGQGAVLRAVLAIAALVLAAFSVPRDAAAQATPPVVATPAALLMDFDSGTILFERAADTQVQPANLTKIMTAAAVFRALAEGKLKADDTLSVSEYAWRKGGAPSGSTAMFAALNSRIAVSDLLRGMIIQSGNDAAMVLAEGIAGNELAFAGKMNEEAKRIGLTGSTFRNASGLSDPGQLTTARDMARLAAFIIRTYPDKYEIYSEKEFTWNKIRQLNRNPLLGMSLGADGLTTGYLKDSGFNLVGSALQNGQRLVLVLLGAKSDKERAEDARKLLEWGFRTFEQKPLFARDEPVGEAVLFGGEKGSVPLVGASAISLLVARDGSEKLTAKIHYTGPVPAPVAKGQQLATLQVYRGEQVALEVPLFAAADVAQGPLWRRALDAGYELSVSLLRQGYAKVKERIGMKDTTG</sequence>
<evidence type="ECO:0000256" key="7">
    <source>
        <dbReference type="ARBA" id="ARBA00022729"/>
    </source>
</evidence>
<evidence type="ECO:0000256" key="3">
    <source>
        <dbReference type="ARBA" id="ARBA00007164"/>
    </source>
</evidence>
<protein>
    <recommendedName>
        <fullName evidence="4">serine-type D-Ala-D-Ala carboxypeptidase</fullName>
        <ecNumber evidence="4">3.4.16.4</ecNumber>
    </recommendedName>
</protein>
<dbReference type="Gene3D" id="3.40.710.10">
    <property type="entry name" value="DD-peptidase/beta-lactamase superfamily"/>
    <property type="match status" value="1"/>
</dbReference>
<name>A0ABT0DCX2_9HYPH</name>
<accession>A0ABT0DCX2</accession>
<dbReference type="PRINTS" id="PR00725">
    <property type="entry name" value="DADACBPTASE1"/>
</dbReference>
<keyword evidence="8" id="KW-0378">Hydrolase</keyword>
<dbReference type="PANTHER" id="PTHR21581:SF6">
    <property type="entry name" value="TRAFFICKING PROTEIN PARTICLE COMPLEX SUBUNIT 12"/>
    <property type="match status" value="1"/>
</dbReference>
<dbReference type="PANTHER" id="PTHR21581">
    <property type="entry name" value="D-ALANYL-D-ALANINE CARBOXYPEPTIDASE"/>
    <property type="match status" value="1"/>
</dbReference>
<comment type="similarity">
    <text evidence="3 13">Belongs to the peptidase S11 family.</text>
</comment>
<evidence type="ECO:0000259" key="14">
    <source>
        <dbReference type="SMART" id="SM00936"/>
    </source>
</evidence>
<evidence type="ECO:0000256" key="10">
    <source>
        <dbReference type="ARBA" id="ARBA00022984"/>
    </source>
</evidence>
<dbReference type="InterPro" id="IPR037167">
    <property type="entry name" value="Peptidase_S11_C_sf"/>
</dbReference>
<dbReference type="EC" id="3.4.16.4" evidence="4"/>